<dbReference type="Proteomes" id="UP001589943">
    <property type="component" value="Unassembled WGS sequence"/>
</dbReference>
<evidence type="ECO:0000313" key="4">
    <source>
        <dbReference type="EMBL" id="MFC0590446.1"/>
    </source>
</evidence>
<comment type="caution">
    <text evidence="4">The sequence shown here is derived from an EMBL/GenBank/DDBJ whole genome shotgun (WGS) entry which is preliminary data.</text>
</comment>
<evidence type="ECO:0000256" key="2">
    <source>
        <dbReference type="SAM" id="MobiDB-lite"/>
    </source>
</evidence>
<feature type="compositionally biased region" description="Polar residues" evidence="2">
    <location>
        <begin position="285"/>
        <end position="294"/>
    </location>
</feature>
<feature type="compositionally biased region" description="Pro residues" evidence="2">
    <location>
        <begin position="295"/>
        <end position="308"/>
    </location>
</feature>
<evidence type="ECO:0008006" key="6">
    <source>
        <dbReference type="Google" id="ProtNLM"/>
    </source>
</evidence>
<evidence type="ECO:0000313" key="5">
    <source>
        <dbReference type="Proteomes" id="UP001589943"/>
    </source>
</evidence>
<keyword evidence="5" id="KW-1185">Reference proteome</keyword>
<feature type="coiled-coil region" evidence="1">
    <location>
        <begin position="90"/>
        <end position="117"/>
    </location>
</feature>
<feature type="region of interest" description="Disordered" evidence="2">
    <location>
        <begin position="282"/>
        <end position="308"/>
    </location>
</feature>
<sequence>MPEDYYSTKPALAPRRGPSLRAMLATTILAFAGGAALVGYLLWDGKVTIKDDGFAIMSADPSPSASPAPLIPSPSAAPSSVPTAAPALPAGAADQRIATLEQRLARLDLQAAAAEGNAARAEGLLIAFAARRAVERGAPLGYLADQLKLRFSAAQPAAVQTVINAAAQPVTLDQLAGQLDAMTAELTNAPKEEGGWQRLRRELSGLFVVRHDDAPSANPQSRLDRARLMLRTGQVDAAADEVARLPGAAQANDWIGLARRYAGAQKALDLIETTALLDPDKLKTASGQSVQQPSPAGPNPLPVPEASF</sequence>
<keyword evidence="1" id="KW-0175">Coiled coil</keyword>
<keyword evidence="3" id="KW-1133">Transmembrane helix</keyword>
<dbReference type="RefSeq" id="WP_379481905.1">
    <property type="nucleotide sequence ID" value="NZ_JBHLTL010000011.1"/>
</dbReference>
<organism evidence="4 5">
    <name type="scientific">Novosphingobium aquiterrae</name>
    <dbReference type="NCBI Taxonomy" id="624388"/>
    <lineage>
        <taxon>Bacteria</taxon>
        <taxon>Pseudomonadati</taxon>
        <taxon>Pseudomonadota</taxon>
        <taxon>Alphaproteobacteria</taxon>
        <taxon>Sphingomonadales</taxon>
        <taxon>Sphingomonadaceae</taxon>
        <taxon>Novosphingobium</taxon>
    </lineage>
</organism>
<accession>A0ABV6PKR4</accession>
<proteinExistence type="predicted"/>
<dbReference type="EMBL" id="JBHLTL010000011">
    <property type="protein sequence ID" value="MFC0590446.1"/>
    <property type="molecule type" value="Genomic_DNA"/>
</dbReference>
<keyword evidence="3" id="KW-0472">Membrane</keyword>
<feature type="region of interest" description="Disordered" evidence="2">
    <location>
        <begin position="65"/>
        <end position="85"/>
    </location>
</feature>
<reference evidence="4 5" key="1">
    <citation type="submission" date="2024-09" db="EMBL/GenBank/DDBJ databases">
        <authorList>
            <person name="Sun Q."/>
            <person name="Mori K."/>
        </authorList>
    </citation>
    <scope>NUCLEOTIDE SEQUENCE [LARGE SCALE GENOMIC DNA]</scope>
    <source>
        <strain evidence="4 5">NCAIM B.02537</strain>
    </source>
</reference>
<keyword evidence="3" id="KW-0812">Transmembrane</keyword>
<name>A0ABV6PKR4_9SPHN</name>
<evidence type="ECO:0000256" key="3">
    <source>
        <dbReference type="SAM" id="Phobius"/>
    </source>
</evidence>
<feature type="transmembrane region" description="Helical" evidence="3">
    <location>
        <begin position="20"/>
        <end position="43"/>
    </location>
</feature>
<evidence type="ECO:0000256" key="1">
    <source>
        <dbReference type="SAM" id="Coils"/>
    </source>
</evidence>
<gene>
    <name evidence="4" type="ORF">ACFFF7_13635</name>
</gene>
<protein>
    <recommendedName>
        <fullName evidence="6">Tetratricopeptide repeat protein</fullName>
    </recommendedName>
</protein>
<feature type="compositionally biased region" description="Low complexity" evidence="2">
    <location>
        <begin position="73"/>
        <end position="85"/>
    </location>
</feature>